<dbReference type="PROSITE" id="PS51257">
    <property type="entry name" value="PROKAR_LIPOPROTEIN"/>
    <property type="match status" value="1"/>
</dbReference>
<evidence type="ECO:0008006" key="3">
    <source>
        <dbReference type="Google" id="ProtNLM"/>
    </source>
</evidence>
<protein>
    <recommendedName>
        <fullName evidence="3">Lipoprotein</fullName>
    </recommendedName>
</protein>
<evidence type="ECO:0000313" key="1">
    <source>
        <dbReference type="EMBL" id="VGO15519.1"/>
    </source>
</evidence>
<dbReference type="RefSeq" id="WP_136081076.1">
    <property type="nucleotide sequence ID" value="NZ_CAAHFG010000002.1"/>
</dbReference>
<dbReference type="Proteomes" id="UP000366872">
    <property type="component" value="Unassembled WGS sequence"/>
</dbReference>
<organism evidence="1 2">
    <name type="scientific">Pontiella desulfatans</name>
    <dbReference type="NCBI Taxonomy" id="2750659"/>
    <lineage>
        <taxon>Bacteria</taxon>
        <taxon>Pseudomonadati</taxon>
        <taxon>Kiritimatiellota</taxon>
        <taxon>Kiritimatiellia</taxon>
        <taxon>Kiritimatiellales</taxon>
        <taxon>Pontiellaceae</taxon>
        <taxon>Pontiella</taxon>
    </lineage>
</organism>
<dbReference type="EMBL" id="CAAHFG010000002">
    <property type="protein sequence ID" value="VGO15519.1"/>
    <property type="molecule type" value="Genomic_DNA"/>
</dbReference>
<dbReference type="AlphaFoldDB" id="A0A6C2U6P2"/>
<evidence type="ECO:0000313" key="2">
    <source>
        <dbReference type="Proteomes" id="UP000366872"/>
    </source>
</evidence>
<reference evidence="1 2" key="1">
    <citation type="submission" date="2019-04" db="EMBL/GenBank/DDBJ databases">
        <authorList>
            <person name="Van Vliet M D."/>
        </authorList>
    </citation>
    <scope>NUCLEOTIDE SEQUENCE [LARGE SCALE GENOMIC DNA]</scope>
    <source>
        <strain evidence="1 2">F1</strain>
    </source>
</reference>
<proteinExistence type="predicted"/>
<gene>
    <name evidence="1" type="ORF">PDESU_04102</name>
</gene>
<accession>A0A6C2U6P2</accession>
<keyword evidence="2" id="KW-1185">Reference proteome</keyword>
<name>A0A6C2U6P2_PONDE</name>
<sequence length="203" mass="22076">MKVSGFMALLLLAGCASVREQAYQPHKSAEKKAFARVDRTIGPDAVRANYVALAETELAWAGIIKDVQYNETERTFQVAFEIEYHDFDWVDHGGGQPFRLSAEGGGIFTAGWYASKPTRISYLKLLAAPGDMIIVYGKPFSMANGVIQLAATAIRPVKQGGFSFLEPIAESAEPPVVDEGVPEASGENHREQAIKTLESLEAL</sequence>